<evidence type="ECO:0000313" key="4">
    <source>
        <dbReference type="Proteomes" id="UP000239494"/>
    </source>
</evidence>
<dbReference type="EMBL" id="PVTF01000010">
    <property type="protein sequence ID" value="PRY37396.1"/>
    <property type="molecule type" value="Genomic_DNA"/>
</dbReference>
<comment type="caution">
    <text evidence="3">The sequence shown here is derived from an EMBL/GenBank/DDBJ whole genome shotgun (WGS) entry which is preliminary data.</text>
</comment>
<evidence type="ECO:0008006" key="5">
    <source>
        <dbReference type="Google" id="ProtNLM"/>
    </source>
</evidence>
<keyword evidence="2" id="KW-0472">Membrane</keyword>
<protein>
    <recommendedName>
        <fullName evidence="5">CU044_5270 family protein</fullName>
    </recommendedName>
</protein>
<dbReference type="RefSeq" id="WP_106191724.1">
    <property type="nucleotide sequence ID" value="NZ_PVTF01000010.1"/>
</dbReference>
<gene>
    <name evidence="3" type="ORF">CLV43_110207</name>
</gene>
<name>A0A2T0SVF8_9PSEU</name>
<accession>A0A2T0SVF8</accession>
<dbReference type="InterPro" id="IPR047789">
    <property type="entry name" value="CU044_5270-like"/>
</dbReference>
<keyword evidence="2" id="KW-0812">Transmembrane</keyword>
<dbReference type="AlphaFoldDB" id="A0A2T0SVF8"/>
<evidence type="ECO:0000256" key="1">
    <source>
        <dbReference type="SAM" id="MobiDB-lite"/>
    </source>
</evidence>
<reference evidence="3 4" key="1">
    <citation type="submission" date="2018-03" db="EMBL/GenBank/DDBJ databases">
        <title>Genomic Encyclopedia of Archaeal and Bacterial Type Strains, Phase II (KMG-II): from individual species to whole genera.</title>
        <authorList>
            <person name="Goeker M."/>
        </authorList>
    </citation>
    <scope>NUCLEOTIDE SEQUENCE [LARGE SCALE GENOMIC DNA]</scope>
    <source>
        <strain evidence="3 4">DSM 44720</strain>
    </source>
</reference>
<sequence length="382" mass="40781">MTDRGAHDPDRELDDALAALHLEARMSDRPLTDAREKLMRAAAEERPPASKSPFRRRGAVVGVAAAAAAIVGGAVVFGTGGGAPAQPVAQPSAQPTTAQQPTKRDVSLLSASQVLNDAADKITAKDPELKPGQYRYIEVKGAYLRGFQTGTPQEVVSAPVGYSYLVDVTYQTWIPEDVTQEWLERRASGDAKLIGSSMPASEVPAYQPMDTDTGERRGACGDFFPNSKPKKVCGDETDMAQPAFYADLPRDPDQLLAWLRDYTSQRGSSPSTMFHFGIQFLDSGIMPADLRGALLRAMAKIDGVKVVEEATTPDGRKGLALGLDGDQERRDLIVDPDKGEVIGERTVAKAQADYPWIEPGTVTGSVSVTTKVADAIGVVPAG</sequence>
<feature type="compositionally biased region" description="Low complexity" evidence="1">
    <location>
        <begin position="84"/>
        <end position="101"/>
    </location>
</feature>
<proteinExistence type="predicted"/>
<dbReference type="OrthoDB" id="3387554at2"/>
<dbReference type="NCBIfam" id="NF038083">
    <property type="entry name" value="CU044_5270_fam"/>
    <property type="match status" value="1"/>
</dbReference>
<evidence type="ECO:0000313" key="3">
    <source>
        <dbReference type="EMBL" id="PRY37396.1"/>
    </source>
</evidence>
<feature type="region of interest" description="Disordered" evidence="1">
    <location>
        <begin position="84"/>
        <end position="105"/>
    </location>
</feature>
<keyword evidence="2" id="KW-1133">Transmembrane helix</keyword>
<keyword evidence="4" id="KW-1185">Reference proteome</keyword>
<dbReference type="Proteomes" id="UP000239494">
    <property type="component" value="Unassembled WGS sequence"/>
</dbReference>
<evidence type="ECO:0000256" key="2">
    <source>
        <dbReference type="SAM" id="Phobius"/>
    </source>
</evidence>
<feature type="transmembrane region" description="Helical" evidence="2">
    <location>
        <begin position="59"/>
        <end position="78"/>
    </location>
</feature>
<organism evidence="3 4">
    <name type="scientific">Umezawaea tangerina</name>
    <dbReference type="NCBI Taxonomy" id="84725"/>
    <lineage>
        <taxon>Bacteria</taxon>
        <taxon>Bacillati</taxon>
        <taxon>Actinomycetota</taxon>
        <taxon>Actinomycetes</taxon>
        <taxon>Pseudonocardiales</taxon>
        <taxon>Pseudonocardiaceae</taxon>
        <taxon>Umezawaea</taxon>
    </lineage>
</organism>